<organism evidence="3 4">
    <name type="scientific">Elaphomyces granulatus</name>
    <dbReference type="NCBI Taxonomy" id="519963"/>
    <lineage>
        <taxon>Eukaryota</taxon>
        <taxon>Fungi</taxon>
        <taxon>Dikarya</taxon>
        <taxon>Ascomycota</taxon>
        <taxon>Pezizomycotina</taxon>
        <taxon>Eurotiomycetes</taxon>
        <taxon>Eurotiomycetidae</taxon>
        <taxon>Eurotiales</taxon>
        <taxon>Elaphomycetaceae</taxon>
        <taxon>Elaphomyces</taxon>
    </lineage>
</organism>
<dbReference type="SUPFAM" id="SSF48065">
    <property type="entry name" value="DBL homology domain (DH-domain)"/>
    <property type="match status" value="1"/>
</dbReference>
<protein>
    <recommendedName>
        <fullName evidence="2">DH domain-containing protein</fullName>
    </recommendedName>
</protein>
<dbReference type="PROSITE" id="PS00741">
    <property type="entry name" value="DH_1"/>
    <property type="match status" value="1"/>
</dbReference>
<dbReference type="InterPro" id="IPR035899">
    <property type="entry name" value="DBL_dom_sf"/>
</dbReference>
<feature type="region of interest" description="Disordered" evidence="1">
    <location>
        <begin position="804"/>
        <end position="849"/>
    </location>
</feature>
<dbReference type="InterPro" id="IPR051092">
    <property type="entry name" value="FYVE_RhoGEF_PH"/>
</dbReference>
<feature type="compositionally biased region" description="Polar residues" evidence="1">
    <location>
        <begin position="28"/>
        <end position="52"/>
    </location>
</feature>
<feature type="region of interest" description="Disordered" evidence="1">
    <location>
        <begin position="1"/>
        <end position="53"/>
    </location>
</feature>
<dbReference type="PANTHER" id="PTHR12673">
    <property type="entry name" value="FACIOGENITAL DYSPLASIA PROTEIN"/>
    <property type="match status" value="1"/>
</dbReference>
<reference evidence="3 4" key="1">
    <citation type="journal article" date="2015" name="Environ. Microbiol.">
        <title>Metagenome sequence of Elaphomyces granulatus from sporocarp tissue reveals Ascomycota ectomycorrhizal fingerprints of genome expansion and a Proteobacteria-rich microbiome.</title>
        <authorList>
            <person name="Quandt C.A."/>
            <person name="Kohler A."/>
            <person name="Hesse C.N."/>
            <person name="Sharpton T.J."/>
            <person name="Martin F."/>
            <person name="Spatafora J.W."/>
        </authorList>
    </citation>
    <scope>NUCLEOTIDE SEQUENCE [LARGE SCALE GENOMIC DNA]</scope>
    <source>
        <strain evidence="3 4">OSC145934</strain>
    </source>
</reference>
<dbReference type="SUPFAM" id="SSF50729">
    <property type="entry name" value="PH domain-like"/>
    <property type="match status" value="1"/>
</dbReference>
<dbReference type="AlphaFoldDB" id="A0A232M0F8"/>
<dbReference type="Gene3D" id="1.20.900.10">
    <property type="entry name" value="Dbl homology (DH) domain"/>
    <property type="match status" value="1"/>
</dbReference>
<dbReference type="EMBL" id="NPHW01003260">
    <property type="protein sequence ID" value="OXV09890.1"/>
    <property type="molecule type" value="Genomic_DNA"/>
</dbReference>
<dbReference type="GO" id="GO:0005085">
    <property type="term" value="F:guanyl-nucleotide exchange factor activity"/>
    <property type="evidence" value="ECO:0007669"/>
    <property type="project" value="InterPro"/>
</dbReference>
<feature type="compositionally biased region" description="Low complexity" evidence="1">
    <location>
        <begin position="716"/>
        <end position="731"/>
    </location>
</feature>
<evidence type="ECO:0000313" key="3">
    <source>
        <dbReference type="EMBL" id="OXV09890.1"/>
    </source>
</evidence>
<dbReference type="Pfam" id="PF00621">
    <property type="entry name" value="RhoGEF"/>
    <property type="match status" value="1"/>
</dbReference>
<dbReference type="PROSITE" id="PS50010">
    <property type="entry name" value="DH_2"/>
    <property type="match status" value="1"/>
</dbReference>
<keyword evidence="4" id="KW-1185">Reference proteome</keyword>
<dbReference type="SMART" id="SM00325">
    <property type="entry name" value="RhoGEF"/>
    <property type="match status" value="1"/>
</dbReference>
<dbReference type="InterPro" id="IPR000219">
    <property type="entry name" value="DH_dom"/>
</dbReference>
<feature type="compositionally biased region" description="Polar residues" evidence="1">
    <location>
        <begin position="804"/>
        <end position="814"/>
    </location>
</feature>
<comment type="caution">
    <text evidence="3">The sequence shown here is derived from an EMBL/GenBank/DDBJ whole genome shotgun (WGS) entry which is preliminary data.</text>
</comment>
<feature type="domain" description="DH" evidence="2">
    <location>
        <begin position="177"/>
        <end position="420"/>
    </location>
</feature>
<accession>A0A232M0F8</accession>
<feature type="compositionally biased region" description="Basic and acidic residues" evidence="1">
    <location>
        <begin position="732"/>
        <end position="747"/>
    </location>
</feature>
<evidence type="ECO:0000313" key="4">
    <source>
        <dbReference type="Proteomes" id="UP000243515"/>
    </source>
</evidence>
<dbReference type="GO" id="GO:0035556">
    <property type="term" value="P:intracellular signal transduction"/>
    <property type="evidence" value="ECO:0007669"/>
    <property type="project" value="InterPro"/>
</dbReference>
<feature type="region of interest" description="Disordered" evidence="1">
    <location>
        <begin position="716"/>
        <end position="747"/>
    </location>
</feature>
<dbReference type="OrthoDB" id="8059989at2759"/>
<evidence type="ECO:0000256" key="1">
    <source>
        <dbReference type="SAM" id="MobiDB-lite"/>
    </source>
</evidence>
<evidence type="ECO:0000259" key="2">
    <source>
        <dbReference type="PROSITE" id="PS50010"/>
    </source>
</evidence>
<feature type="region of interest" description="Disordered" evidence="1">
    <location>
        <begin position="131"/>
        <end position="152"/>
    </location>
</feature>
<dbReference type="GO" id="GO:0005737">
    <property type="term" value="C:cytoplasm"/>
    <property type="evidence" value="ECO:0007669"/>
    <property type="project" value="TreeGrafter"/>
</dbReference>
<dbReference type="InterPro" id="IPR001331">
    <property type="entry name" value="GDS_CDC24_CS"/>
</dbReference>
<sequence length="849" mass="95397">MEPAAQDIDLLAEDTSERGSSCYHPNHSELQQSDFSFSESSAPTAKKAQSQSHLKKWVDSIRSRKTTSSQTPRVYIEGWVDEPFGNISDSSLSPFPSFQELHEQQWDRLSGGSSSILETVKTTSISINTQSAVRSRATTQSTHQSVCRSNSEARGSIDSVRLTSTTLDDGVRSRAIKRREILHEILTSEVDYVMGLRTLADILSTVLMTRPAIYHDIQKLREIHERFLSQLRVVTPMSQDTSAAELSSLHGLQERWSSIDLNRFKKSRNRSLRTRNLMATIDSRIKKATADPSEAVQVARELSKLSEDFVVYENYCSKYDLLYEDMDILRKTLSASAFFDQGIEALAKSVASTTSRRLEDRKSMTLKDLLIKPVQRVCKYPLLLQDLLKCTPASDCPLAFSEINQVLDEIRLLLVKINTATGNPVHRDRIQKTIVLQERLDYSGQDVLQNVYRQLGPMILCGVLHVAYQSSERVTGEYMVCILFSGYMVLAKGSTDNRKLAVVACLYILDMTIDVLANGKEGLHCYHCPFSWKVIFQDYQESYELILSASSATEEKLWKMELLRASAALPSALPTESLEPRKFFLLALQLSPLDRVHGPSALLTRRSSLRSEAPPMSLKLQLEQVIIKKTHLPFHDEEVRQIHDGEIERSRSLVMASSPTILAPRRQDRVKLERHIADIYTRDVLPYPGMVLAKGDYLYRSPGSLMRKISFRTPFSRRSTTGTTKSASAGSDTKEEDGMPESSKDAEETFVPAEALLQLTEEPADSEPSEPILDGSLETPRLAQTVAFRSVRRRVAVARSDFLSRSMSDRSTAGSEKAASPRKRWNPSMALMNALTPSRNRVPRLSTGE</sequence>
<proteinExistence type="predicted"/>
<dbReference type="Proteomes" id="UP000243515">
    <property type="component" value="Unassembled WGS sequence"/>
</dbReference>
<name>A0A232M0F8_9EURO</name>
<gene>
    <name evidence="3" type="ORF">Egran_02346</name>
</gene>
<dbReference type="PANTHER" id="PTHR12673:SF159">
    <property type="entry name" value="LD03170P"/>
    <property type="match status" value="1"/>
</dbReference>